<dbReference type="SUPFAM" id="SSF56300">
    <property type="entry name" value="Metallo-dependent phosphatases"/>
    <property type="match status" value="1"/>
</dbReference>
<dbReference type="PANTHER" id="PTHR43606:SF1">
    <property type="entry name" value="PHOD-LIKE PHOSPHATASE METALLOPHOSPHATASE DOMAIN-CONTAINING PROTEIN"/>
    <property type="match status" value="1"/>
</dbReference>
<keyword evidence="1" id="KW-1133">Transmembrane helix</keyword>
<protein>
    <recommendedName>
        <fullName evidence="4">PhoD-like phosphatase metallophosphatase domain-containing protein</fullName>
    </recommendedName>
</protein>
<evidence type="ECO:0000313" key="3">
    <source>
        <dbReference type="Proteomes" id="UP000285961"/>
    </source>
</evidence>
<dbReference type="InterPro" id="IPR029052">
    <property type="entry name" value="Metallo-depent_PP-like"/>
</dbReference>
<evidence type="ECO:0008006" key="4">
    <source>
        <dbReference type="Google" id="ProtNLM"/>
    </source>
</evidence>
<sequence>MNRLYGLPQSISPNAKTRRFDIPEFLMYTSERLCGHYACDSVRIGGFRFQASSEVKRYPLYGFITLIVLTTAVIIYDRHTMVEFGPAPPDPAWNAGDVAHLLPTVNHNRILIKASFNSALTEPPFLTVGGREFEGHQTDSKGYFWQFDAIGLQPNTAYELSLQSASGEDLCDPWTLKTFPRPNDEPQRMRLLIYTCLGGHDAHITWRGTGPLPVSVRRRLLRRALSLEPDALISNGDQIYYDLEYGKAPKYMGRAPESIRYAGEFDRSKAVLGTANEEVFKKAAGPQIAFLYGVSCRSIPTFFILDDHDYFENDEARAEDEYSLIDVLLGWRSPVLKAGISFPPDDFMLELGRSSQKLYLPEFLPDDTRPADLPGSNAPERADGVSECYGTLRYGKLLEALLFENRRYTTLTGSDAVLIHPDAEKWLIDRMAAEEAAHVINVSATIFGWSAGKWMEWYPDIREGSNLITARPKYMWQEGWFAQHNRLLSAASGMKRNAPLFICGDLHVQAEGRIVRSGNLDLSKNPVVVIASGSLGTGPQGFPSGAIRKMVPQVPTDLVVKEGLPPVEKNGFVILDITPEKIAIDFYIWRPPDPIEAIDTLQPHHRLELIAPSSGQGI</sequence>
<keyword evidence="1" id="KW-0812">Transmembrane</keyword>
<dbReference type="AlphaFoldDB" id="A0A419ES69"/>
<dbReference type="Proteomes" id="UP000285961">
    <property type="component" value="Unassembled WGS sequence"/>
</dbReference>
<comment type="caution">
    <text evidence="2">The sequence shown here is derived from an EMBL/GenBank/DDBJ whole genome shotgun (WGS) entry which is preliminary data.</text>
</comment>
<dbReference type="PANTHER" id="PTHR43606">
    <property type="entry name" value="PHOSPHATASE, PUTATIVE (AFU_ORTHOLOGUE AFUA_6G08710)-RELATED"/>
    <property type="match status" value="1"/>
</dbReference>
<dbReference type="InterPro" id="IPR038607">
    <property type="entry name" value="PhoD-like_sf"/>
</dbReference>
<keyword evidence="1" id="KW-0472">Membrane</keyword>
<organism evidence="2 3">
    <name type="scientific">Candidatus Abyssobacteria bacterium SURF_17</name>
    <dbReference type="NCBI Taxonomy" id="2093361"/>
    <lineage>
        <taxon>Bacteria</taxon>
        <taxon>Pseudomonadati</taxon>
        <taxon>Candidatus Hydrogenedentota</taxon>
        <taxon>Candidatus Abyssobacteria</taxon>
    </lineage>
</organism>
<evidence type="ECO:0000256" key="1">
    <source>
        <dbReference type="SAM" id="Phobius"/>
    </source>
</evidence>
<name>A0A419ES69_9BACT</name>
<proteinExistence type="predicted"/>
<accession>A0A419ES69</accession>
<dbReference type="Gene3D" id="3.60.21.70">
    <property type="entry name" value="PhoD-like phosphatase"/>
    <property type="match status" value="1"/>
</dbReference>
<dbReference type="InterPro" id="IPR052900">
    <property type="entry name" value="Phospholipid_Metab_Enz"/>
</dbReference>
<reference evidence="2 3" key="1">
    <citation type="journal article" date="2017" name="ISME J.">
        <title>Energy and carbon metabolisms in a deep terrestrial subsurface fluid microbial community.</title>
        <authorList>
            <person name="Momper L."/>
            <person name="Jungbluth S.P."/>
            <person name="Lee M.D."/>
            <person name="Amend J.P."/>
        </authorList>
    </citation>
    <scope>NUCLEOTIDE SEQUENCE [LARGE SCALE GENOMIC DNA]</scope>
    <source>
        <strain evidence="2">SURF_17</strain>
    </source>
</reference>
<dbReference type="EMBL" id="QZKI01000118">
    <property type="protein sequence ID" value="RJP66275.1"/>
    <property type="molecule type" value="Genomic_DNA"/>
</dbReference>
<feature type="transmembrane region" description="Helical" evidence="1">
    <location>
        <begin position="58"/>
        <end position="76"/>
    </location>
</feature>
<gene>
    <name evidence="2" type="ORF">C4532_16455</name>
</gene>
<evidence type="ECO:0000313" key="2">
    <source>
        <dbReference type="EMBL" id="RJP66275.1"/>
    </source>
</evidence>